<dbReference type="InterPro" id="IPR036554">
    <property type="entry name" value="GHMP_kinase_C_sf"/>
</dbReference>
<feature type="active site" evidence="9">
    <location>
        <position position="137"/>
    </location>
</feature>
<evidence type="ECO:0000259" key="10">
    <source>
        <dbReference type="Pfam" id="PF00288"/>
    </source>
</evidence>
<evidence type="ECO:0000256" key="2">
    <source>
        <dbReference type="ARBA" id="ARBA00012052"/>
    </source>
</evidence>
<dbReference type="SUPFAM" id="SSF55060">
    <property type="entry name" value="GHMP Kinase, C-terminal domain"/>
    <property type="match status" value="1"/>
</dbReference>
<evidence type="ECO:0000313" key="13">
    <source>
        <dbReference type="Proteomes" id="UP000621540"/>
    </source>
</evidence>
<dbReference type="EMBL" id="JACOQH010000005">
    <property type="protein sequence ID" value="MBC5754100.1"/>
    <property type="molecule type" value="Genomic_DNA"/>
</dbReference>
<keyword evidence="7 9" id="KW-0067">ATP-binding</keyword>
<dbReference type="InterPro" id="IPR014721">
    <property type="entry name" value="Ribsml_uS5_D2-typ_fold_subgr"/>
</dbReference>
<dbReference type="Proteomes" id="UP000621540">
    <property type="component" value="Unassembled WGS sequence"/>
</dbReference>
<feature type="domain" description="GHMP kinase C-terminal" evidence="11">
    <location>
        <begin position="200"/>
        <end position="273"/>
    </location>
</feature>
<dbReference type="GO" id="GO:0050515">
    <property type="term" value="F:4-(cytidine 5'-diphospho)-2-C-methyl-D-erythritol kinase activity"/>
    <property type="evidence" value="ECO:0007669"/>
    <property type="project" value="UniProtKB-EC"/>
</dbReference>
<keyword evidence="9" id="KW-0414">Isoprene biosynthesis</keyword>
<gene>
    <name evidence="9" type="primary">ispE</name>
    <name evidence="12" type="ORF">H8Z76_08670</name>
</gene>
<dbReference type="PIRSF" id="PIRSF010376">
    <property type="entry name" value="IspE"/>
    <property type="match status" value="1"/>
</dbReference>
<comment type="caution">
    <text evidence="12">The sequence shown here is derived from an EMBL/GenBank/DDBJ whole genome shotgun (WGS) entry which is preliminary data.</text>
</comment>
<dbReference type="NCBIfam" id="NF011202">
    <property type="entry name" value="PRK14608.1"/>
    <property type="match status" value="1"/>
</dbReference>
<dbReference type="InterPro" id="IPR020568">
    <property type="entry name" value="Ribosomal_Su5_D2-typ_SF"/>
</dbReference>
<feature type="domain" description="GHMP kinase N-terminal" evidence="10">
    <location>
        <begin position="67"/>
        <end position="145"/>
    </location>
</feature>
<evidence type="ECO:0000256" key="3">
    <source>
        <dbReference type="ARBA" id="ARBA00017473"/>
    </source>
</evidence>
<dbReference type="PANTHER" id="PTHR43527:SF2">
    <property type="entry name" value="4-DIPHOSPHOCYTIDYL-2-C-METHYL-D-ERYTHRITOL KINASE, CHLOROPLASTIC"/>
    <property type="match status" value="1"/>
</dbReference>
<keyword evidence="13" id="KW-1185">Reference proteome</keyword>
<comment type="catalytic activity">
    <reaction evidence="9">
        <text>4-CDP-2-C-methyl-D-erythritol + ATP = 4-CDP-2-C-methyl-D-erythritol 2-phosphate + ADP + H(+)</text>
        <dbReference type="Rhea" id="RHEA:18437"/>
        <dbReference type="ChEBI" id="CHEBI:15378"/>
        <dbReference type="ChEBI" id="CHEBI:30616"/>
        <dbReference type="ChEBI" id="CHEBI:57823"/>
        <dbReference type="ChEBI" id="CHEBI:57919"/>
        <dbReference type="ChEBI" id="CHEBI:456216"/>
        <dbReference type="EC" id="2.7.1.148"/>
    </reaction>
</comment>
<name>A0ABR7IAX7_9FIRM</name>
<keyword evidence="5 9" id="KW-0547">Nucleotide-binding</keyword>
<dbReference type="InterPro" id="IPR006204">
    <property type="entry name" value="GHMP_kinase_N_dom"/>
</dbReference>
<dbReference type="NCBIfam" id="TIGR00154">
    <property type="entry name" value="ispE"/>
    <property type="match status" value="1"/>
</dbReference>
<dbReference type="Gene3D" id="3.30.230.10">
    <property type="match status" value="1"/>
</dbReference>
<protein>
    <recommendedName>
        <fullName evidence="3 9">4-diphosphocytidyl-2-C-methyl-D-erythritol kinase</fullName>
        <shortName evidence="9">CMK</shortName>
        <ecNumber evidence="2 9">2.7.1.148</ecNumber>
    </recommendedName>
    <alternativeName>
        <fullName evidence="8 9">4-(cytidine-5'-diphospho)-2-C-methyl-D-erythritol kinase</fullName>
    </alternativeName>
</protein>
<dbReference type="Pfam" id="PF08544">
    <property type="entry name" value="GHMP_kinases_C"/>
    <property type="match status" value="1"/>
</dbReference>
<proteinExistence type="inferred from homology"/>
<comment type="function">
    <text evidence="9">Catalyzes the phosphorylation of the position 2 hydroxy group of 4-diphosphocytidyl-2C-methyl-D-erythritol.</text>
</comment>
<dbReference type="InterPro" id="IPR004424">
    <property type="entry name" value="IspE"/>
</dbReference>
<keyword evidence="4 9" id="KW-0808">Transferase</keyword>
<dbReference type="PANTHER" id="PTHR43527">
    <property type="entry name" value="4-DIPHOSPHOCYTIDYL-2-C-METHYL-D-ERYTHRITOL KINASE, CHLOROPLASTIC"/>
    <property type="match status" value="1"/>
</dbReference>
<keyword evidence="6 9" id="KW-0418">Kinase</keyword>
<dbReference type="Gene3D" id="3.30.70.890">
    <property type="entry name" value="GHMP kinase, C-terminal domain"/>
    <property type="match status" value="1"/>
</dbReference>
<dbReference type="EC" id="2.7.1.148" evidence="2 9"/>
<evidence type="ECO:0000256" key="9">
    <source>
        <dbReference type="HAMAP-Rule" id="MF_00061"/>
    </source>
</evidence>
<organism evidence="12 13">
    <name type="scientific">Roseburia yibonii</name>
    <dbReference type="NCBI Taxonomy" id="2763063"/>
    <lineage>
        <taxon>Bacteria</taxon>
        <taxon>Bacillati</taxon>
        <taxon>Bacillota</taxon>
        <taxon>Clostridia</taxon>
        <taxon>Lachnospirales</taxon>
        <taxon>Lachnospiraceae</taxon>
        <taxon>Roseburia</taxon>
    </lineage>
</organism>
<dbReference type="InterPro" id="IPR013750">
    <property type="entry name" value="GHMP_kinase_C_dom"/>
</dbReference>
<reference evidence="12 13" key="1">
    <citation type="submission" date="2020-08" db="EMBL/GenBank/DDBJ databases">
        <title>Genome public.</title>
        <authorList>
            <person name="Liu C."/>
            <person name="Sun Q."/>
        </authorList>
    </citation>
    <scope>NUCLEOTIDE SEQUENCE [LARGE SCALE GENOMIC DNA]</scope>
    <source>
        <strain evidence="12 13">BX0805</strain>
    </source>
</reference>
<comment type="similarity">
    <text evidence="1 9">Belongs to the GHMP kinase family. IspE subfamily.</text>
</comment>
<dbReference type="HAMAP" id="MF_00061">
    <property type="entry name" value="IspE"/>
    <property type="match status" value="1"/>
</dbReference>
<dbReference type="Pfam" id="PF00288">
    <property type="entry name" value="GHMP_kinases_N"/>
    <property type="match status" value="1"/>
</dbReference>
<dbReference type="SUPFAM" id="SSF54211">
    <property type="entry name" value="Ribosomal protein S5 domain 2-like"/>
    <property type="match status" value="1"/>
</dbReference>
<evidence type="ECO:0000256" key="6">
    <source>
        <dbReference type="ARBA" id="ARBA00022777"/>
    </source>
</evidence>
<feature type="binding site" evidence="9">
    <location>
        <begin position="95"/>
        <end position="105"/>
    </location>
    <ligand>
        <name>ATP</name>
        <dbReference type="ChEBI" id="CHEBI:30616"/>
    </ligand>
</feature>
<evidence type="ECO:0000256" key="5">
    <source>
        <dbReference type="ARBA" id="ARBA00022741"/>
    </source>
</evidence>
<dbReference type="RefSeq" id="WP_147618717.1">
    <property type="nucleotide sequence ID" value="NZ_JACOQH010000005.1"/>
</dbReference>
<comment type="pathway">
    <text evidence="9">Isoprenoid biosynthesis; isopentenyl diphosphate biosynthesis via DXP pathway; isopentenyl diphosphate from 1-deoxy-D-xylulose 5-phosphate: step 3/6.</text>
</comment>
<evidence type="ECO:0000256" key="7">
    <source>
        <dbReference type="ARBA" id="ARBA00022840"/>
    </source>
</evidence>
<evidence type="ECO:0000313" key="12">
    <source>
        <dbReference type="EMBL" id="MBC5754100.1"/>
    </source>
</evidence>
<evidence type="ECO:0000256" key="1">
    <source>
        <dbReference type="ARBA" id="ARBA00009684"/>
    </source>
</evidence>
<accession>A0ABR7IAX7</accession>
<sequence>MSELKLRAMAKINLGLDVTGVREDGYHEVKMIMQSIYLYDRIFLKITKKPEIAVSTNLSYLPANENNLAYKAAKLLIDEFEIRSGVKIEIQKYIPVAAGMAGGSTDAAAVLFGMNKLLKLGLSKEELMARGVKLGADVPYCIMRGTALAEGIGEKLTALPAMPPCTILIAKPPVAVSTKFVYDNLILDEQTVHPGIDGLIGDLKKRDLAALAGHMGNLLETVTIKEYPVIDTIKQTMQKNGALGAMMSGSGPTVFGIFSDKDAAEAAEREIRSKQLAKQTYITRPYNL</sequence>
<evidence type="ECO:0000256" key="4">
    <source>
        <dbReference type="ARBA" id="ARBA00022679"/>
    </source>
</evidence>
<evidence type="ECO:0000259" key="11">
    <source>
        <dbReference type="Pfam" id="PF08544"/>
    </source>
</evidence>
<feature type="active site" evidence="9">
    <location>
        <position position="11"/>
    </location>
</feature>
<evidence type="ECO:0000256" key="8">
    <source>
        <dbReference type="ARBA" id="ARBA00032554"/>
    </source>
</evidence>